<name>A0A368FF59_ANCCA</name>
<protein>
    <submittedName>
        <fullName evidence="2">Uncharacterized protein</fullName>
    </submittedName>
</protein>
<dbReference type="STRING" id="29170.A0A368FF59"/>
<proteinExistence type="predicted"/>
<evidence type="ECO:0000313" key="2">
    <source>
        <dbReference type="EMBL" id="RCN30814.1"/>
    </source>
</evidence>
<feature type="compositionally biased region" description="Basic and acidic residues" evidence="1">
    <location>
        <begin position="8"/>
        <end position="22"/>
    </location>
</feature>
<reference evidence="2 3" key="1">
    <citation type="submission" date="2014-10" db="EMBL/GenBank/DDBJ databases">
        <title>Draft genome of the hookworm Ancylostoma caninum.</title>
        <authorList>
            <person name="Mitreva M."/>
        </authorList>
    </citation>
    <scope>NUCLEOTIDE SEQUENCE [LARGE SCALE GENOMIC DNA]</scope>
    <source>
        <strain evidence="2 3">Baltimore</strain>
    </source>
</reference>
<organism evidence="2 3">
    <name type="scientific">Ancylostoma caninum</name>
    <name type="common">Dog hookworm</name>
    <dbReference type="NCBI Taxonomy" id="29170"/>
    <lineage>
        <taxon>Eukaryota</taxon>
        <taxon>Metazoa</taxon>
        <taxon>Ecdysozoa</taxon>
        <taxon>Nematoda</taxon>
        <taxon>Chromadorea</taxon>
        <taxon>Rhabditida</taxon>
        <taxon>Rhabditina</taxon>
        <taxon>Rhabditomorpha</taxon>
        <taxon>Strongyloidea</taxon>
        <taxon>Ancylostomatidae</taxon>
        <taxon>Ancylostomatinae</taxon>
        <taxon>Ancylostoma</taxon>
    </lineage>
</organism>
<accession>A0A368FF59</accession>
<feature type="region of interest" description="Disordered" evidence="1">
    <location>
        <begin position="1"/>
        <end position="97"/>
    </location>
</feature>
<evidence type="ECO:0000256" key="1">
    <source>
        <dbReference type="SAM" id="MobiDB-lite"/>
    </source>
</evidence>
<evidence type="ECO:0000313" key="3">
    <source>
        <dbReference type="Proteomes" id="UP000252519"/>
    </source>
</evidence>
<keyword evidence="3" id="KW-1185">Reference proteome</keyword>
<dbReference type="EMBL" id="JOJR01001458">
    <property type="protein sequence ID" value="RCN30814.1"/>
    <property type="molecule type" value="Genomic_DNA"/>
</dbReference>
<dbReference type="OrthoDB" id="5834719at2759"/>
<dbReference type="Proteomes" id="UP000252519">
    <property type="component" value="Unassembled WGS sequence"/>
</dbReference>
<comment type="caution">
    <text evidence="2">The sequence shown here is derived from an EMBL/GenBank/DDBJ whole genome shotgun (WGS) entry which is preliminary data.</text>
</comment>
<dbReference type="AlphaFoldDB" id="A0A368FF59"/>
<gene>
    <name evidence="2" type="ORF">ANCCAN_23413</name>
</gene>
<sequence>MSSWIKALEQKSETTSASKRETSTGGSRSVDDEEEEGEILSDGSDDAREAPKPITVIGASSNNFHSLIAKEPPKTPAFRQPPQKLLGTFTSQPVPLGRSPLNEQAFGTLAQHRGFPAHPHNGPFGVTPTWAPSFPTSTPHPIQAGAFPCGPPRQEAPAMTIIVPDFMMFNRAAMYDLFSFL</sequence>